<comment type="catalytic activity">
    <reaction evidence="11 15">
        <text>ATP + H2O + phospholipidSide 1 = ADP + phosphate + phospholipidSide 2.</text>
        <dbReference type="EC" id="7.6.2.1"/>
    </reaction>
</comment>
<dbReference type="GO" id="GO:0045332">
    <property type="term" value="P:phospholipid translocation"/>
    <property type="evidence" value="ECO:0007669"/>
    <property type="project" value="TreeGrafter"/>
</dbReference>
<accession>A0A7R9M4N8</accession>
<dbReference type="AlphaFoldDB" id="A0A7R9M4N8"/>
<feature type="binding site" evidence="14">
    <location>
        <position position="116"/>
    </location>
    <ligand>
        <name>Mg(2+)</name>
        <dbReference type="ChEBI" id="CHEBI:18420"/>
    </ligand>
</feature>
<dbReference type="FunFam" id="3.40.1110.10:FF:000188">
    <property type="entry name" value="Phospholipid-transporting ATPase"/>
    <property type="match status" value="1"/>
</dbReference>
<feature type="binding site" evidence="13">
    <location>
        <position position="548"/>
    </location>
    <ligand>
        <name>ATP</name>
        <dbReference type="ChEBI" id="CHEBI:30616"/>
    </ligand>
</feature>
<keyword evidence="17" id="KW-1185">Reference proteome</keyword>
<evidence type="ECO:0000256" key="8">
    <source>
        <dbReference type="ARBA" id="ARBA00022967"/>
    </source>
</evidence>
<dbReference type="Pfam" id="PF13246">
    <property type="entry name" value="Cation_ATPase"/>
    <property type="match status" value="1"/>
</dbReference>
<evidence type="ECO:0000256" key="15">
    <source>
        <dbReference type="RuleBase" id="RU362033"/>
    </source>
</evidence>
<feature type="binding site" evidence="13">
    <location>
        <position position="114"/>
    </location>
    <ligand>
        <name>ATP</name>
        <dbReference type="ChEBI" id="CHEBI:30616"/>
    </ligand>
</feature>
<feature type="binding site" evidence="13">
    <location>
        <position position="218"/>
    </location>
    <ligand>
        <name>ATP</name>
        <dbReference type="ChEBI" id="CHEBI:30616"/>
    </ligand>
</feature>
<keyword evidence="5 13" id="KW-0547">Nucleotide-binding</keyword>
<dbReference type="SUPFAM" id="SSF56784">
    <property type="entry name" value="HAD-like"/>
    <property type="match status" value="1"/>
</dbReference>
<evidence type="ECO:0000256" key="5">
    <source>
        <dbReference type="ARBA" id="ARBA00022741"/>
    </source>
</evidence>
<evidence type="ECO:0000256" key="2">
    <source>
        <dbReference type="ARBA" id="ARBA00008109"/>
    </source>
</evidence>
<dbReference type="FunFam" id="3.40.50.1000:FF:000001">
    <property type="entry name" value="Phospholipid-transporting ATPase IC"/>
    <property type="match status" value="1"/>
</dbReference>
<keyword evidence="4 14" id="KW-0479">Metal-binding</keyword>
<evidence type="ECO:0000256" key="4">
    <source>
        <dbReference type="ARBA" id="ARBA00022723"/>
    </source>
</evidence>
<dbReference type="PANTHER" id="PTHR24092">
    <property type="entry name" value="PROBABLE PHOSPHOLIPID-TRANSPORTING ATPASE"/>
    <property type="match status" value="1"/>
</dbReference>
<evidence type="ECO:0000256" key="1">
    <source>
        <dbReference type="ARBA" id="ARBA00004141"/>
    </source>
</evidence>
<evidence type="ECO:0000256" key="7">
    <source>
        <dbReference type="ARBA" id="ARBA00022842"/>
    </source>
</evidence>
<keyword evidence="8 15" id="KW-1278">Translocase</keyword>
<organism evidence="16">
    <name type="scientific">Oppiella nova</name>
    <dbReference type="NCBI Taxonomy" id="334625"/>
    <lineage>
        <taxon>Eukaryota</taxon>
        <taxon>Metazoa</taxon>
        <taxon>Ecdysozoa</taxon>
        <taxon>Arthropoda</taxon>
        <taxon>Chelicerata</taxon>
        <taxon>Arachnida</taxon>
        <taxon>Acari</taxon>
        <taxon>Acariformes</taxon>
        <taxon>Sarcoptiformes</taxon>
        <taxon>Oribatida</taxon>
        <taxon>Brachypylina</taxon>
        <taxon>Oppioidea</taxon>
        <taxon>Oppiidae</taxon>
        <taxon>Oppiella</taxon>
    </lineage>
</organism>
<dbReference type="PROSITE" id="PS00154">
    <property type="entry name" value="ATPASE_E1_E2"/>
    <property type="match status" value="1"/>
</dbReference>
<feature type="binding site" evidence="13">
    <location>
        <position position="315"/>
    </location>
    <ligand>
        <name>ATP</name>
        <dbReference type="ChEBI" id="CHEBI:30616"/>
    </ligand>
</feature>
<feature type="binding site" evidence="13">
    <location>
        <position position="549"/>
    </location>
    <ligand>
        <name>ATP</name>
        <dbReference type="ChEBI" id="CHEBI:30616"/>
    </ligand>
</feature>
<dbReference type="InterPro" id="IPR006539">
    <property type="entry name" value="P-type_ATPase_IV"/>
</dbReference>
<dbReference type="Gene3D" id="3.40.50.1000">
    <property type="entry name" value="HAD superfamily/HAD-like"/>
    <property type="match status" value="1"/>
</dbReference>
<feature type="binding site" evidence="13">
    <location>
        <position position="259"/>
    </location>
    <ligand>
        <name>ATP</name>
        <dbReference type="ChEBI" id="CHEBI:30616"/>
    </ligand>
</feature>
<dbReference type="SFLD" id="SFLDF00027">
    <property type="entry name" value="p-type_atpase"/>
    <property type="match status" value="1"/>
</dbReference>
<feature type="binding site" evidence="13">
    <location>
        <position position="525"/>
    </location>
    <ligand>
        <name>ATP</name>
        <dbReference type="ChEBI" id="CHEBI:30616"/>
    </ligand>
</feature>
<dbReference type="Gene3D" id="3.40.1110.10">
    <property type="entry name" value="Calcium-transporting ATPase, cytoplasmic domain N"/>
    <property type="match status" value="1"/>
</dbReference>
<evidence type="ECO:0000256" key="13">
    <source>
        <dbReference type="PIRSR" id="PIRSR606539-2"/>
    </source>
</evidence>
<reference evidence="16" key="1">
    <citation type="submission" date="2020-11" db="EMBL/GenBank/DDBJ databases">
        <authorList>
            <person name="Tran Van P."/>
        </authorList>
    </citation>
    <scope>NUCLEOTIDE SEQUENCE</scope>
</reference>
<name>A0A7R9M4N8_9ACAR</name>
<dbReference type="EC" id="7.6.2.1" evidence="15"/>
<evidence type="ECO:0000256" key="10">
    <source>
        <dbReference type="ARBA" id="ARBA00023136"/>
    </source>
</evidence>
<feature type="binding site" evidence="13">
    <location>
        <position position="397"/>
    </location>
    <ligand>
        <name>ATP</name>
        <dbReference type="ChEBI" id="CHEBI:30616"/>
    </ligand>
</feature>
<feature type="transmembrane region" description="Helical" evidence="15">
    <location>
        <begin position="43"/>
        <end position="66"/>
    </location>
</feature>
<feature type="binding site" evidence="13">
    <location>
        <position position="281"/>
    </location>
    <ligand>
        <name>ATP</name>
        <dbReference type="ChEBI" id="CHEBI:30616"/>
    </ligand>
</feature>
<dbReference type="EMBL" id="OC921579">
    <property type="protein sequence ID" value="CAD7653520.1"/>
    <property type="molecule type" value="Genomic_DNA"/>
</dbReference>
<feature type="binding site" evidence="14">
    <location>
        <position position="545"/>
    </location>
    <ligand>
        <name>Mg(2+)</name>
        <dbReference type="ChEBI" id="CHEBI:18420"/>
    </ligand>
</feature>
<keyword evidence="10 15" id="KW-0472">Membrane</keyword>
<dbReference type="GO" id="GO:0000287">
    <property type="term" value="F:magnesium ion binding"/>
    <property type="evidence" value="ECO:0007669"/>
    <property type="project" value="UniProtKB-UniRule"/>
</dbReference>
<evidence type="ECO:0000256" key="3">
    <source>
        <dbReference type="ARBA" id="ARBA00022692"/>
    </source>
</evidence>
<keyword evidence="3 15" id="KW-0812">Transmembrane</keyword>
<evidence type="ECO:0000256" key="9">
    <source>
        <dbReference type="ARBA" id="ARBA00022989"/>
    </source>
</evidence>
<evidence type="ECO:0000256" key="14">
    <source>
        <dbReference type="PIRSR" id="PIRSR606539-3"/>
    </source>
</evidence>
<feature type="active site" description="4-aspartylphosphate intermediate" evidence="12">
    <location>
        <position position="114"/>
    </location>
</feature>
<evidence type="ECO:0000256" key="12">
    <source>
        <dbReference type="PIRSR" id="PIRSR606539-1"/>
    </source>
</evidence>
<dbReference type="SFLD" id="SFLDS00003">
    <property type="entry name" value="Haloacid_Dehalogenase"/>
    <property type="match status" value="1"/>
</dbReference>
<keyword evidence="7 14" id="KW-0460">Magnesium</keyword>
<evidence type="ECO:0000256" key="6">
    <source>
        <dbReference type="ARBA" id="ARBA00022840"/>
    </source>
</evidence>
<evidence type="ECO:0000313" key="17">
    <source>
        <dbReference type="Proteomes" id="UP000728032"/>
    </source>
</evidence>
<dbReference type="InterPro" id="IPR044492">
    <property type="entry name" value="P_typ_ATPase_HD_dom"/>
</dbReference>
<keyword evidence="9 15" id="KW-1133">Transmembrane helix</keyword>
<sequence>MAFMRKEKPKGSGIWETTTGQYFRAYLPWESIVPNSPKGGATVIAVFAFFSYVIVLNTVVPISLYVSVEMIRFCHSLWINWDDQMYDPITDVAAKARTTTLNEELGQIQYIFSDKTGTLTQNIMTFDKCSIDGKLYGYVCDETTGEPVAPSDGVVSVDFSGNAWYEESFKFYDQTLLDEIRDGDREVREFFKLLALCHTVMCDEKDGKLEYQAQSPDEAALTSAARNFGFVFRSRTPTSITIEELGATEVYELLAILDFNNVRKRMSVIIRKNGKIMLYCKGADSVIFERMDASCAQIKLNTVDHLNRFAGEGLRTLCLAKKELDSHYYDQWKERLHTASTSMVDREEKVDAVYEEIEQNLVLIGATAIEDKLQDGVPQCIANLAAAGIKLWVLTGDKQETAINIGYSCQLLTDDMVDTFTIEGWEYEEVEHELQRCRESMANVMSRAYGTASSDINVVSFRDQTSSPNARPVDATETDPFGGFALVINGHSLVHALNPQMELLFLDVASLCDAVICCRVTPLQKALVVDLVKRHKKAVTLAIGDGANDCSMIKAAHIGVGISGQE</sequence>
<dbReference type="SFLD" id="SFLDG00002">
    <property type="entry name" value="C1.7:_P-type_atpase_like"/>
    <property type="match status" value="1"/>
</dbReference>
<dbReference type="InterPro" id="IPR018303">
    <property type="entry name" value="ATPase_P-typ_P_site"/>
</dbReference>
<feature type="binding site" evidence="13">
    <location>
        <position position="116"/>
    </location>
    <ligand>
        <name>ATP</name>
        <dbReference type="ChEBI" id="CHEBI:30616"/>
    </ligand>
</feature>
<comment type="cofactor">
    <cofactor evidence="14">
        <name>Mg(2+)</name>
        <dbReference type="ChEBI" id="CHEBI:18420"/>
    </cofactor>
</comment>
<dbReference type="GO" id="GO:0007030">
    <property type="term" value="P:Golgi organization"/>
    <property type="evidence" value="ECO:0007669"/>
    <property type="project" value="TreeGrafter"/>
</dbReference>
<keyword evidence="6 13" id="KW-0067">ATP-binding</keyword>
<dbReference type="GO" id="GO:0005802">
    <property type="term" value="C:trans-Golgi network"/>
    <property type="evidence" value="ECO:0007669"/>
    <property type="project" value="TreeGrafter"/>
</dbReference>
<dbReference type="GO" id="GO:0005524">
    <property type="term" value="F:ATP binding"/>
    <property type="evidence" value="ECO:0007669"/>
    <property type="project" value="UniProtKB-UniRule"/>
</dbReference>
<dbReference type="InterPro" id="IPR023214">
    <property type="entry name" value="HAD_sf"/>
</dbReference>
<feature type="binding site" evidence="13">
    <location>
        <position position="115"/>
    </location>
    <ligand>
        <name>ATP</name>
        <dbReference type="ChEBI" id="CHEBI:30616"/>
    </ligand>
</feature>
<feature type="binding site" evidence="14">
    <location>
        <position position="114"/>
    </location>
    <ligand>
        <name>Mg(2+)</name>
        <dbReference type="ChEBI" id="CHEBI:18420"/>
    </ligand>
</feature>
<dbReference type="PANTHER" id="PTHR24092:SF190">
    <property type="entry name" value="PHOSPHOLIPID-TRANSPORTING ATPASE"/>
    <property type="match status" value="1"/>
</dbReference>
<dbReference type="FunFam" id="3.40.50.1000:FF:000014">
    <property type="entry name" value="Phospholipid-transporting ATPase"/>
    <property type="match status" value="1"/>
</dbReference>
<feature type="binding site" evidence="13">
    <location>
        <position position="519"/>
    </location>
    <ligand>
        <name>ATP</name>
        <dbReference type="ChEBI" id="CHEBI:30616"/>
    </ligand>
</feature>
<comment type="similarity">
    <text evidence="2 15">Belongs to the cation transport ATPase (P-type) (TC 3.A.3) family. Type IV subfamily.</text>
</comment>
<comment type="subcellular location">
    <subcellularLocation>
        <location evidence="1 15">Membrane</location>
        <topology evidence="1 15">Multi-pass membrane protein</topology>
    </subcellularLocation>
</comment>
<feature type="binding site" evidence="13">
    <location>
        <position position="395"/>
    </location>
    <ligand>
        <name>ATP</name>
        <dbReference type="ChEBI" id="CHEBI:30616"/>
    </ligand>
</feature>
<dbReference type="InterPro" id="IPR036412">
    <property type="entry name" value="HAD-like_sf"/>
</dbReference>
<feature type="non-terminal residue" evidence="16">
    <location>
        <position position="1"/>
    </location>
</feature>
<dbReference type="PRINTS" id="PR00119">
    <property type="entry name" value="CATATPASE"/>
</dbReference>
<dbReference type="EMBL" id="CAJPVJ010006754">
    <property type="protein sequence ID" value="CAG2170707.1"/>
    <property type="molecule type" value="Genomic_DNA"/>
</dbReference>
<dbReference type="Proteomes" id="UP000728032">
    <property type="component" value="Unassembled WGS sequence"/>
</dbReference>
<feature type="binding site" evidence="14">
    <location>
        <position position="549"/>
    </location>
    <ligand>
        <name>Mg(2+)</name>
        <dbReference type="ChEBI" id="CHEBI:18420"/>
    </ligand>
</feature>
<dbReference type="InterPro" id="IPR023299">
    <property type="entry name" value="ATPase_P-typ_cyto_dom_N"/>
</dbReference>
<gene>
    <name evidence="16" type="ORF">ONB1V03_LOCUS10173</name>
</gene>
<dbReference type="NCBIfam" id="TIGR01652">
    <property type="entry name" value="ATPase-Plipid"/>
    <property type="match status" value="1"/>
</dbReference>
<protein>
    <recommendedName>
        <fullName evidence="15">Phospholipid-transporting ATPase</fullName>
        <ecNumber evidence="15">7.6.2.1</ecNumber>
    </recommendedName>
</protein>
<dbReference type="OrthoDB" id="377733at2759"/>
<dbReference type="GO" id="GO:0140326">
    <property type="term" value="F:ATPase-coupled intramembrane lipid transporter activity"/>
    <property type="evidence" value="ECO:0007669"/>
    <property type="project" value="UniProtKB-EC"/>
</dbReference>
<proteinExistence type="inferred from homology"/>
<dbReference type="GO" id="GO:0005886">
    <property type="term" value="C:plasma membrane"/>
    <property type="evidence" value="ECO:0007669"/>
    <property type="project" value="TreeGrafter"/>
</dbReference>
<evidence type="ECO:0000313" key="16">
    <source>
        <dbReference type="EMBL" id="CAD7653520.1"/>
    </source>
</evidence>
<feature type="binding site" evidence="13">
    <location>
        <position position="396"/>
    </location>
    <ligand>
        <name>ATP</name>
        <dbReference type="ChEBI" id="CHEBI:30616"/>
    </ligand>
</feature>
<evidence type="ECO:0000256" key="11">
    <source>
        <dbReference type="ARBA" id="ARBA00034036"/>
    </source>
</evidence>
<dbReference type="SUPFAM" id="SSF81660">
    <property type="entry name" value="Metal cation-transporting ATPase, ATP-binding domain N"/>
    <property type="match status" value="1"/>
</dbReference>
<comment type="caution">
    <text evidence="15">Lacks conserved residue(s) required for the propagation of feature annotation.</text>
</comment>